<organism evidence="3 4">
    <name type="scientific">Pomacea canaliculata</name>
    <name type="common">Golden apple snail</name>
    <dbReference type="NCBI Taxonomy" id="400727"/>
    <lineage>
        <taxon>Eukaryota</taxon>
        <taxon>Metazoa</taxon>
        <taxon>Spiralia</taxon>
        <taxon>Lophotrochozoa</taxon>
        <taxon>Mollusca</taxon>
        <taxon>Gastropoda</taxon>
        <taxon>Caenogastropoda</taxon>
        <taxon>Architaenioglossa</taxon>
        <taxon>Ampullarioidea</taxon>
        <taxon>Ampullariidae</taxon>
        <taxon>Pomacea</taxon>
    </lineage>
</organism>
<gene>
    <name evidence="3" type="ORF">C0Q70_18512</name>
</gene>
<protein>
    <recommendedName>
        <fullName evidence="2">Peptidase S1 domain-containing protein</fullName>
    </recommendedName>
</protein>
<dbReference type="InterPro" id="IPR009003">
    <property type="entry name" value="Peptidase_S1_PA"/>
</dbReference>
<dbReference type="Gene3D" id="2.40.10.10">
    <property type="entry name" value="Trypsin-like serine proteases"/>
    <property type="match status" value="1"/>
</dbReference>
<dbReference type="AlphaFoldDB" id="A0A2T7NGS2"/>
<dbReference type="GO" id="GO:0006508">
    <property type="term" value="P:proteolysis"/>
    <property type="evidence" value="ECO:0007669"/>
    <property type="project" value="InterPro"/>
</dbReference>
<dbReference type="GO" id="GO:0004252">
    <property type="term" value="F:serine-type endopeptidase activity"/>
    <property type="evidence" value="ECO:0007669"/>
    <property type="project" value="InterPro"/>
</dbReference>
<name>A0A2T7NGS2_POMCA</name>
<keyword evidence="1" id="KW-1015">Disulfide bond</keyword>
<evidence type="ECO:0000259" key="2">
    <source>
        <dbReference type="PROSITE" id="PS50240"/>
    </source>
</evidence>
<dbReference type="STRING" id="400727.A0A2T7NGS2"/>
<dbReference type="InterPro" id="IPR043504">
    <property type="entry name" value="Peptidase_S1_PA_chymotrypsin"/>
</dbReference>
<evidence type="ECO:0000313" key="4">
    <source>
        <dbReference type="Proteomes" id="UP000245119"/>
    </source>
</evidence>
<dbReference type="InterPro" id="IPR001254">
    <property type="entry name" value="Trypsin_dom"/>
</dbReference>
<dbReference type="Proteomes" id="UP000245119">
    <property type="component" value="Linkage Group LG12"/>
</dbReference>
<dbReference type="SUPFAM" id="SSF50494">
    <property type="entry name" value="Trypsin-like serine proteases"/>
    <property type="match status" value="1"/>
</dbReference>
<dbReference type="PANTHER" id="PTHR24253:SF153">
    <property type="entry name" value="SERINE PROTEASE HEPSIN"/>
    <property type="match status" value="1"/>
</dbReference>
<feature type="domain" description="Peptidase S1" evidence="2">
    <location>
        <begin position="3"/>
        <end position="115"/>
    </location>
</feature>
<keyword evidence="4" id="KW-1185">Reference proteome</keyword>
<dbReference type="Pfam" id="PF00089">
    <property type="entry name" value="Trypsin"/>
    <property type="match status" value="1"/>
</dbReference>
<dbReference type="InterPro" id="IPR018114">
    <property type="entry name" value="TRYPSIN_HIS"/>
</dbReference>
<sequence>MRIVAGVNALACEFPWAVVVRVGSSLCGGSILDADTVITAGHCVSSPLQLLFLHNSAVASPSTIRVSYGSSSQQLMRSVSVTRVTVHPKFVLANTVRHLHTRHTLAISPRHPHEL</sequence>
<accession>A0A2T7NGS2</accession>
<dbReference type="PROSITE" id="PS00134">
    <property type="entry name" value="TRYPSIN_HIS"/>
    <property type="match status" value="1"/>
</dbReference>
<evidence type="ECO:0000256" key="1">
    <source>
        <dbReference type="ARBA" id="ARBA00023157"/>
    </source>
</evidence>
<dbReference type="EMBL" id="PZQS01000012">
    <property type="protein sequence ID" value="PVD20358.1"/>
    <property type="molecule type" value="Genomic_DNA"/>
</dbReference>
<dbReference type="OrthoDB" id="6052809at2759"/>
<reference evidence="3 4" key="1">
    <citation type="submission" date="2018-04" db="EMBL/GenBank/DDBJ databases">
        <title>The genome of golden apple snail Pomacea canaliculata provides insight into stress tolerance and invasive adaptation.</title>
        <authorList>
            <person name="Liu C."/>
            <person name="Liu B."/>
            <person name="Ren Y."/>
            <person name="Zhang Y."/>
            <person name="Wang H."/>
            <person name="Li S."/>
            <person name="Jiang F."/>
            <person name="Yin L."/>
            <person name="Zhang G."/>
            <person name="Qian W."/>
            <person name="Fan W."/>
        </authorList>
    </citation>
    <scope>NUCLEOTIDE SEQUENCE [LARGE SCALE GENOMIC DNA]</scope>
    <source>
        <strain evidence="3">SZHN2017</strain>
        <tissue evidence="3">Muscle</tissue>
    </source>
</reference>
<proteinExistence type="predicted"/>
<dbReference type="PROSITE" id="PS50240">
    <property type="entry name" value="TRYPSIN_DOM"/>
    <property type="match status" value="1"/>
</dbReference>
<comment type="caution">
    <text evidence="3">The sequence shown here is derived from an EMBL/GenBank/DDBJ whole genome shotgun (WGS) entry which is preliminary data.</text>
</comment>
<dbReference type="PANTHER" id="PTHR24253">
    <property type="entry name" value="TRANSMEMBRANE PROTEASE SERINE"/>
    <property type="match status" value="1"/>
</dbReference>
<evidence type="ECO:0000313" key="3">
    <source>
        <dbReference type="EMBL" id="PVD20358.1"/>
    </source>
</evidence>